<dbReference type="EMBL" id="QPFP01000433">
    <property type="protein sequence ID" value="TEB12329.1"/>
    <property type="molecule type" value="Genomic_DNA"/>
</dbReference>
<accession>A0A4Y7RUB9</accession>
<feature type="chain" id="PRO_5021225660" description="Secreted protein" evidence="1">
    <location>
        <begin position="20"/>
        <end position="110"/>
    </location>
</feature>
<protein>
    <recommendedName>
        <fullName evidence="4">Secreted protein</fullName>
    </recommendedName>
</protein>
<name>A0A4Y7RUB9_COPMI</name>
<reference evidence="2 3" key="1">
    <citation type="journal article" date="2019" name="Nat. Ecol. Evol.">
        <title>Megaphylogeny resolves global patterns of mushroom evolution.</title>
        <authorList>
            <person name="Varga T."/>
            <person name="Krizsan K."/>
            <person name="Foldi C."/>
            <person name="Dima B."/>
            <person name="Sanchez-Garcia M."/>
            <person name="Sanchez-Ramirez S."/>
            <person name="Szollosi G.J."/>
            <person name="Szarkandi J.G."/>
            <person name="Papp V."/>
            <person name="Albert L."/>
            <person name="Andreopoulos W."/>
            <person name="Angelini C."/>
            <person name="Antonin V."/>
            <person name="Barry K.W."/>
            <person name="Bougher N.L."/>
            <person name="Buchanan P."/>
            <person name="Buyck B."/>
            <person name="Bense V."/>
            <person name="Catcheside P."/>
            <person name="Chovatia M."/>
            <person name="Cooper J."/>
            <person name="Damon W."/>
            <person name="Desjardin D."/>
            <person name="Finy P."/>
            <person name="Geml J."/>
            <person name="Haridas S."/>
            <person name="Hughes K."/>
            <person name="Justo A."/>
            <person name="Karasinski D."/>
            <person name="Kautmanova I."/>
            <person name="Kiss B."/>
            <person name="Kocsube S."/>
            <person name="Kotiranta H."/>
            <person name="LaButti K.M."/>
            <person name="Lechner B.E."/>
            <person name="Liimatainen K."/>
            <person name="Lipzen A."/>
            <person name="Lukacs Z."/>
            <person name="Mihaltcheva S."/>
            <person name="Morgado L.N."/>
            <person name="Niskanen T."/>
            <person name="Noordeloos M.E."/>
            <person name="Ohm R.A."/>
            <person name="Ortiz-Santana B."/>
            <person name="Ovrebo C."/>
            <person name="Racz N."/>
            <person name="Riley R."/>
            <person name="Savchenko A."/>
            <person name="Shiryaev A."/>
            <person name="Soop K."/>
            <person name="Spirin V."/>
            <person name="Szebenyi C."/>
            <person name="Tomsovsky M."/>
            <person name="Tulloss R.E."/>
            <person name="Uehling J."/>
            <person name="Grigoriev I.V."/>
            <person name="Vagvolgyi C."/>
            <person name="Papp T."/>
            <person name="Martin F.M."/>
            <person name="Miettinen O."/>
            <person name="Hibbett D.S."/>
            <person name="Nagy L.G."/>
        </authorList>
    </citation>
    <scope>NUCLEOTIDE SEQUENCE [LARGE SCALE GENOMIC DNA]</scope>
    <source>
        <strain evidence="2 3">FP101781</strain>
    </source>
</reference>
<comment type="caution">
    <text evidence="2">The sequence shown here is derived from an EMBL/GenBank/DDBJ whole genome shotgun (WGS) entry which is preliminary data.</text>
</comment>
<keyword evidence="1" id="KW-0732">Signal</keyword>
<keyword evidence="3" id="KW-1185">Reference proteome</keyword>
<proteinExistence type="predicted"/>
<evidence type="ECO:0000313" key="3">
    <source>
        <dbReference type="Proteomes" id="UP000298030"/>
    </source>
</evidence>
<evidence type="ECO:0000256" key="1">
    <source>
        <dbReference type="SAM" id="SignalP"/>
    </source>
</evidence>
<dbReference type="AlphaFoldDB" id="A0A4Y7RUB9"/>
<organism evidence="2 3">
    <name type="scientific">Coprinellus micaceus</name>
    <name type="common">Glistening ink-cap mushroom</name>
    <name type="synonym">Coprinus micaceus</name>
    <dbReference type="NCBI Taxonomy" id="71717"/>
    <lineage>
        <taxon>Eukaryota</taxon>
        <taxon>Fungi</taxon>
        <taxon>Dikarya</taxon>
        <taxon>Basidiomycota</taxon>
        <taxon>Agaricomycotina</taxon>
        <taxon>Agaricomycetes</taxon>
        <taxon>Agaricomycetidae</taxon>
        <taxon>Agaricales</taxon>
        <taxon>Agaricineae</taxon>
        <taxon>Psathyrellaceae</taxon>
        <taxon>Coprinellus</taxon>
    </lineage>
</organism>
<sequence>MKWNGVIPSLFIFIKTSTSELPSLGTDGRLVCVPPLACSTGTTHCHCQLNISGLAFHRVHCFSGNAASSHVRSHSKTMELGGPADICARLLIPHFHYISVHGSLNAKKLP</sequence>
<feature type="signal peptide" evidence="1">
    <location>
        <begin position="1"/>
        <end position="19"/>
    </location>
</feature>
<dbReference type="Proteomes" id="UP000298030">
    <property type="component" value="Unassembled WGS sequence"/>
</dbReference>
<gene>
    <name evidence="2" type="ORF">FA13DRAFT_980444</name>
</gene>
<evidence type="ECO:0000313" key="2">
    <source>
        <dbReference type="EMBL" id="TEB12329.1"/>
    </source>
</evidence>
<evidence type="ECO:0008006" key="4">
    <source>
        <dbReference type="Google" id="ProtNLM"/>
    </source>
</evidence>